<sequence>MVIQRHFGNKIPMQAVNLYYLADGRIVGERRQPDLAQEGRSPLLDPASSREQRPLR</sequence>
<evidence type="ECO:0000313" key="3">
    <source>
        <dbReference type="Proteomes" id="UP001500456"/>
    </source>
</evidence>
<reference evidence="3" key="1">
    <citation type="journal article" date="2019" name="Int. J. Syst. Evol. Microbiol.">
        <title>The Global Catalogue of Microorganisms (GCM) 10K type strain sequencing project: providing services to taxonomists for standard genome sequencing and annotation.</title>
        <authorList>
            <consortium name="The Broad Institute Genomics Platform"/>
            <consortium name="The Broad Institute Genome Sequencing Center for Infectious Disease"/>
            <person name="Wu L."/>
            <person name="Ma J."/>
        </authorList>
    </citation>
    <scope>NUCLEOTIDE SEQUENCE [LARGE SCALE GENOMIC DNA]</scope>
    <source>
        <strain evidence="3">JCM 16924</strain>
    </source>
</reference>
<evidence type="ECO:0000256" key="1">
    <source>
        <dbReference type="SAM" id="MobiDB-lite"/>
    </source>
</evidence>
<name>A0ABP7QZW3_9ACTN</name>
<protein>
    <submittedName>
        <fullName evidence="2">Uncharacterized protein</fullName>
    </submittedName>
</protein>
<comment type="caution">
    <text evidence="2">The sequence shown here is derived from an EMBL/GenBank/DDBJ whole genome shotgun (WGS) entry which is preliminary data.</text>
</comment>
<dbReference type="EMBL" id="BAAAZX010000006">
    <property type="protein sequence ID" value="GAA3990554.1"/>
    <property type="molecule type" value="Genomic_DNA"/>
</dbReference>
<proteinExistence type="predicted"/>
<dbReference type="Proteomes" id="UP001500456">
    <property type="component" value="Unassembled WGS sequence"/>
</dbReference>
<keyword evidence="3" id="KW-1185">Reference proteome</keyword>
<organism evidence="2 3">
    <name type="scientific">Streptomyces plumbiresistens</name>
    <dbReference type="NCBI Taxonomy" id="511811"/>
    <lineage>
        <taxon>Bacteria</taxon>
        <taxon>Bacillati</taxon>
        <taxon>Actinomycetota</taxon>
        <taxon>Actinomycetes</taxon>
        <taxon>Kitasatosporales</taxon>
        <taxon>Streptomycetaceae</taxon>
        <taxon>Streptomyces</taxon>
    </lineage>
</organism>
<evidence type="ECO:0000313" key="2">
    <source>
        <dbReference type="EMBL" id="GAA3990554.1"/>
    </source>
</evidence>
<feature type="region of interest" description="Disordered" evidence="1">
    <location>
        <begin position="30"/>
        <end position="56"/>
    </location>
</feature>
<accession>A0ABP7QZW3</accession>
<gene>
    <name evidence="2" type="ORF">GCM10022232_25810</name>
</gene>